<dbReference type="EMBL" id="JAPDFR010000002">
    <property type="protein sequence ID" value="KAK0389980.1"/>
    <property type="molecule type" value="Genomic_DNA"/>
</dbReference>
<dbReference type="Pfam" id="PF11905">
    <property type="entry name" value="DUF3425"/>
    <property type="match status" value="1"/>
</dbReference>
<dbReference type="PANTHER" id="PTHR37012">
    <property type="entry name" value="B-ZIP TRANSCRIPTION FACTOR (EUROFUNG)-RELATED"/>
    <property type="match status" value="1"/>
</dbReference>
<dbReference type="Proteomes" id="UP001175261">
    <property type="component" value="Unassembled WGS sequence"/>
</dbReference>
<evidence type="ECO:0000313" key="3">
    <source>
        <dbReference type="Proteomes" id="UP001175261"/>
    </source>
</evidence>
<protein>
    <recommendedName>
        <fullName evidence="4">BZIP domain-containing protein</fullName>
    </recommendedName>
</protein>
<dbReference type="PANTHER" id="PTHR37012:SF2">
    <property type="entry name" value="BZIP DOMAIN-CONTAINING PROTEIN-RELATED"/>
    <property type="match status" value="1"/>
</dbReference>
<gene>
    <name evidence="2" type="ORF">NLU13_3553</name>
</gene>
<dbReference type="AlphaFoldDB" id="A0AA39GM90"/>
<organism evidence="2 3">
    <name type="scientific">Sarocladium strictum</name>
    <name type="common">Black bundle disease fungus</name>
    <name type="synonym">Acremonium strictum</name>
    <dbReference type="NCBI Taxonomy" id="5046"/>
    <lineage>
        <taxon>Eukaryota</taxon>
        <taxon>Fungi</taxon>
        <taxon>Dikarya</taxon>
        <taxon>Ascomycota</taxon>
        <taxon>Pezizomycotina</taxon>
        <taxon>Sordariomycetes</taxon>
        <taxon>Hypocreomycetidae</taxon>
        <taxon>Hypocreales</taxon>
        <taxon>Sarocladiaceae</taxon>
        <taxon>Sarocladium</taxon>
    </lineage>
</organism>
<keyword evidence="3" id="KW-1185">Reference proteome</keyword>
<evidence type="ECO:0000313" key="2">
    <source>
        <dbReference type="EMBL" id="KAK0389980.1"/>
    </source>
</evidence>
<sequence>MGKQYPYRPVSTYSEERLAHKRHWDRIRQRECRSKKRKLTGELEEEILHLKERFDALEKERNELAATVKRQAEAMQRSEREAQRLRSAVEMVCTSIRDSQSTLQAALGHHGAPFSVLSPAGSTQHSDAASSTLAEVRASDYASDFDLPSEARAASDIGSLPDLSLTLQSFAHGPIEDALCTPSQVLEDGEGNGATLETTSPPTDAAMSAPWHRIPVNTAPMGSMDHGFLDLEQICRHDPAQGVPMAELKAQAFPHISNLLNPEVPSHSLQHPLSSLVIDRMMKQMPLRTTLGRLAAMWVICTLLRWRICRTPETYNAMPDFMRPNEVQLTVPHPIWTDTIVWPEARTRIIRDFDMKRYPEFRHDLNFAICVGWTRPAAEAICQGPTPGEHYLSADYVKHLSDLRNWTLPREIVQKWPVLEGAVNVRD</sequence>
<reference evidence="2" key="1">
    <citation type="submission" date="2022-10" db="EMBL/GenBank/DDBJ databases">
        <title>Determination and structural analysis of whole genome sequence of Sarocladium strictum F4-1.</title>
        <authorList>
            <person name="Hu L."/>
            <person name="Jiang Y."/>
        </authorList>
    </citation>
    <scope>NUCLEOTIDE SEQUENCE</scope>
    <source>
        <strain evidence="2">F4-1</strain>
    </source>
</reference>
<name>A0AA39GM90_SARSR</name>
<dbReference type="CDD" id="cd14686">
    <property type="entry name" value="bZIP"/>
    <property type="match status" value="1"/>
</dbReference>
<proteinExistence type="predicted"/>
<accession>A0AA39GM90</accession>
<evidence type="ECO:0008006" key="4">
    <source>
        <dbReference type="Google" id="ProtNLM"/>
    </source>
</evidence>
<feature type="coiled-coil region" evidence="1">
    <location>
        <begin position="40"/>
        <end position="88"/>
    </location>
</feature>
<dbReference type="InterPro" id="IPR021833">
    <property type="entry name" value="DUF3425"/>
</dbReference>
<keyword evidence="1" id="KW-0175">Coiled coil</keyword>
<comment type="caution">
    <text evidence="2">The sequence shown here is derived from an EMBL/GenBank/DDBJ whole genome shotgun (WGS) entry which is preliminary data.</text>
</comment>
<evidence type="ECO:0000256" key="1">
    <source>
        <dbReference type="SAM" id="Coils"/>
    </source>
</evidence>